<feature type="domain" description="Lipoyl-binding" evidence="6">
    <location>
        <begin position="533"/>
        <end position="615"/>
    </location>
</feature>
<evidence type="ECO:0000256" key="3">
    <source>
        <dbReference type="ARBA" id="ARBA00022741"/>
    </source>
</evidence>
<keyword evidence="5" id="KW-0092">Biotin</keyword>
<dbReference type="PROSITE" id="PS00867">
    <property type="entry name" value="CPSASE_2"/>
    <property type="match status" value="1"/>
</dbReference>
<evidence type="ECO:0000259" key="6">
    <source>
        <dbReference type="PROSITE" id="PS50968"/>
    </source>
</evidence>
<dbReference type="InterPro" id="IPR001882">
    <property type="entry name" value="Biotin_BS"/>
</dbReference>
<keyword evidence="3" id="KW-0547">Nucleotide-binding</keyword>
<dbReference type="InterPro" id="IPR016185">
    <property type="entry name" value="PreATP-grasp_dom_sf"/>
</dbReference>
<dbReference type="Pfam" id="PF00364">
    <property type="entry name" value="Biotin_lipoyl"/>
    <property type="match status" value="1"/>
</dbReference>
<dbReference type="EMBL" id="UINC01002858">
    <property type="protein sequence ID" value="SVA00999.1"/>
    <property type="molecule type" value="Genomic_DNA"/>
</dbReference>
<dbReference type="PROSITE" id="PS00866">
    <property type="entry name" value="CPSASE_1"/>
    <property type="match status" value="1"/>
</dbReference>
<feature type="domain" description="ATP-grasp" evidence="7">
    <location>
        <begin position="92"/>
        <end position="282"/>
    </location>
</feature>
<dbReference type="FunFam" id="2.40.50.100:FF:000003">
    <property type="entry name" value="Acetyl-CoA carboxylase biotin carboxyl carrier protein"/>
    <property type="match status" value="1"/>
</dbReference>
<dbReference type="PROSITE" id="PS50968">
    <property type="entry name" value="BIOTINYL_LIPOYL"/>
    <property type="match status" value="1"/>
</dbReference>
<evidence type="ECO:0000256" key="4">
    <source>
        <dbReference type="ARBA" id="ARBA00022840"/>
    </source>
</evidence>
<dbReference type="PANTHER" id="PTHR18866:SF33">
    <property type="entry name" value="METHYLCROTONOYL-COA CARBOXYLASE SUBUNIT ALPHA, MITOCHONDRIAL-RELATED"/>
    <property type="match status" value="1"/>
</dbReference>
<dbReference type="FunFam" id="3.30.1490.20:FF:000003">
    <property type="entry name" value="acetyl-CoA carboxylase isoform X1"/>
    <property type="match status" value="1"/>
</dbReference>
<dbReference type="SUPFAM" id="SSF56059">
    <property type="entry name" value="Glutathione synthetase ATP-binding domain-like"/>
    <property type="match status" value="1"/>
</dbReference>
<dbReference type="SUPFAM" id="SSF51230">
    <property type="entry name" value="Single hybrid motif"/>
    <property type="match status" value="1"/>
</dbReference>
<dbReference type="InterPro" id="IPR011764">
    <property type="entry name" value="Biotin_carboxylation_dom"/>
</dbReference>
<dbReference type="PROSITE" id="PS00188">
    <property type="entry name" value="BIOTIN"/>
    <property type="match status" value="1"/>
</dbReference>
<dbReference type="Gene3D" id="2.40.50.100">
    <property type="match status" value="1"/>
</dbReference>
<dbReference type="GO" id="GO:0046872">
    <property type="term" value="F:metal ion binding"/>
    <property type="evidence" value="ECO:0007669"/>
    <property type="project" value="InterPro"/>
</dbReference>
<dbReference type="PROSITE" id="PS50975">
    <property type="entry name" value="ATP_GRASP"/>
    <property type="match status" value="1"/>
</dbReference>
<dbReference type="InterPro" id="IPR005481">
    <property type="entry name" value="BC-like_N"/>
</dbReference>
<dbReference type="InterPro" id="IPR011053">
    <property type="entry name" value="Single_hybrid_motif"/>
</dbReference>
<dbReference type="InterPro" id="IPR011761">
    <property type="entry name" value="ATP-grasp"/>
</dbReference>
<keyword evidence="4" id="KW-0067">ATP-binding</keyword>
<evidence type="ECO:0000256" key="1">
    <source>
        <dbReference type="ARBA" id="ARBA00001953"/>
    </source>
</evidence>
<proteinExistence type="predicted"/>
<dbReference type="InterPro" id="IPR011054">
    <property type="entry name" value="Rudment_hybrid_motif"/>
</dbReference>
<evidence type="ECO:0000256" key="2">
    <source>
        <dbReference type="ARBA" id="ARBA00022598"/>
    </source>
</evidence>
<dbReference type="InterPro" id="IPR005479">
    <property type="entry name" value="CPAse_ATP-bd"/>
</dbReference>
<evidence type="ECO:0000313" key="9">
    <source>
        <dbReference type="EMBL" id="SVA00999.1"/>
    </source>
</evidence>
<name>A0A381SBX5_9ZZZZ</name>
<reference evidence="9" key="1">
    <citation type="submission" date="2018-05" db="EMBL/GenBank/DDBJ databases">
        <authorList>
            <person name="Lanie J.A."/>
            <person name="Ng W.-L."/>
            <person name="Kazmierczak K.M."/>
            <person name="Andrzejewski T.M."/>
            <person name="Davidsen T.M."/>
            <person name="Wayne K.J."/>
            <person name="Tettelin H."/>
            <person name="Glass J.I."/>
            <person name="Rusch D."/>
            <person name="Podicherti R."/>
            <person name="Tsui H.-C.T."/>
            <person name="Winkler M.E."/>
        </authorList>
    </citation>
    <scope>NUCLEOTIDE SEQUENCE</scope>
</reference>
<dbReference type="InterPro" id="IPR000089">
    <property type="entry name" value="Biotin_lipoyl"/>
</dbReference>
<evidence type="ECO:0000259" key="7">
    <source>
        <dbReference type="PROSITE" id="PS50975"/>
    </source>
</evidence>
<organism evidence="9">
    <name type="scientific">marine metagenome</name>
    <dbReference type="NCBI Taxonomy" id="408172"/>
    <lineage>
        <taxon>unclassified sequences</taxon>
        <taxon>metagenomes</taxon>
        <taxon>ecological metagenomes</taxon>
    </lineage>
</organism>
<comment type="cofactor">
    <cofactor evidence="1">
        <name>biotin</name>
        <dbReference type="ChEBI" id="CHEBI:57586"/>
    </cofactor>
</comment>
<dbReference type="PROSITE" id="PS50979">
    <property type="entry name" value="BC"/>
    <property type="match status" value="1"/>
</dbReference>
<dbReference type="GO" id="GO:0005524">
    <property type="term" value="F:ATP binding"/>
    <property type="evidence" value="ECO:0007669"/>
    <property type="project" value="UniProtKB-KW"/>
</dbReference>
<dbReference type="InterPro" id="IPR050856">
    <property type="entry name" value="Biotin_carboxylase_complex"/>
</dbReference>
<gene>
    <name evidence="9" type="ORF">METZ01_LOCUS53853</name>
</gene>
<feature type="domain" description="Biotin carboxylation" evidence="8">
    <location>
        <begin position="1"/>
        <end position="411"/>
    </location>
</feature>
<dbReference type="GO" id="GO:0016874">
    <property type="term" value="F:ligase activity"/>
    <property type="evidence" value="ECO:0007669"/>
    <property type="project" value="UniProtKB-KW"/>
</dbReference>
<dbReference type="PANTHER" id="PTHR18866">
    <property type="entry name" value="CARBOXYLASE:PYRUVATE/ACETYL-COA/PROPIONYL-COA CARBOXYLASE"/>
    <property type="match status" value="1"/>
</dbReference>
<dbReference type="Pfam" id="PF02786">
    <property type="entry name" value="CPSase_L_D2"/>
    <property type="match status" value="1"/>
</dbReference>
<dbReference type="InterPro" id="IPR005482">
    <property type="entry name" value="Biotin_COase_C"/>
</dbReference>
<dbReference type="SUPFAM" id="SSF52440">
    <property type="entry name" value="PreATP-grasp domain"/>
    <property type="match status" value="1"/>
</dbReference>
<dbReference type="Pfam" id="PF00289">
    <property type="entry name" value="Biotin_carb_N"/>
    <property type="match status" value="1"/>
</dbReference>
<dbReference type="Gene3D" id="3.30.470.20">
    <property type="entry name" value="ATP-grasp fold, B domain"/>
    <property type="match status" value="1"/>
</dbReference>
<protein>
    <recommendedName>
        <fullName evidence="10">Biotin carboxylase</fullName>
    </recommendedName>
</protein>
<dbReference type="CDD" id="cd06850">
    <property type="entry name" value="biotinyl_domain"/>
    <property type="match status" value="1"/>
</dbReference>
<keyword evidence="2" id="KW-0436">Ligase</keyword>
<sequence>MGIKCVAVYVEADKNAPYLTQADQSVKLDTNYLDADAILNAAIMTRSEAIHPGYGFLSENADFASAVEQSGLIWIGPSASAISKMGDKLEAKAITEGAGLPTLPIALTESDIDSIGFPLLIKASAGGGGKGMRIVNSAKELADSVKMAQSEAQKAFGDDTVFFESYIKKSRHIEIQILGDHYGNIIHLGERECSIQRRHQKIIEESPSPRVDSALREQLGDAAISLAKKINYQSAGTVEFLFDDETSKFWFLEMNTRLQVEHPVTEEVTGIDIVEQQLLIAANQELNITQQDITWDGHAIEARIYAEDPENNFLPSTGKLIANQIKPKEGIRWDSGVAPGMVIGTDFDPMLAKVIAHGSTRLDAARKLASELENTHFGGFITNVEFLVNILRHKEFILGNTTTDFIDEFSPSRSLILEDSEYRTVAITAALWLQGLNRSQAVVLENMPSGWNNARFPDQRIAFEMDGRLLEINYKSNRDGSFTVDKLQQAIVHHWSESEVDIEIDGVRTLTSVTMDGDQLLVQCLGGNKLLTIQPRFISFQEQEQQGSLISPMPGKVIELRVNKGDRVKAGDNLLMIEAMKMNHIVRANENGIVAELFVQENDQLDYGAVLMIIKSEE</sequence>
<evidence type="ECO:0000259" key="8">
    <source>
        <dbReference type="PROSITE" id="PS50979"/>
    </source>
</evidence>
<dbReference type="AlphaFoldDB" id="A0A381SBX5"/>
<accession>A0A381SBX5</accession>
<dbReference type="SUPFAM" id="SSF51246">
    <property type="entry name" value="Rudiment single hybrid motif"/>
    <property type="match status" value="1"/>
</dbReference>
<evidence type="ECO:0008006" key="10">
    <source>
        <dbReference type="Google" id="ProtNLM"/>
    </source>
</evidence>
<dbReference type="Pfam" id="PF02785">
    <property type="entry name" value="Biotin_carb_C"/>
    <property type="match status" value="1"/>
</dbReference>
<dbReference type="SMART" id="SM00878">
    <property type="entry name" value="Biotin_carb_C"/>
    <property type="match status" value="1"/>
</dbReference>
<evidence type="ECO:0000256" key="5">
    <source>
        <dbReference type="ARBA" id="ARBA00023267"/>
    </source>
</evidence>